<reference evidence="1" key="1">
    <citation type="journal article" date="2014" name="Int. J. Syst. Evol. Microbiol.">
        <title>Complete genome sequence of Corynebacterium casei LMG S-19264T (=DSM 44701T), isolated from a smear-ripened cheese.</title>
        <authorList>
            <consortium name="US DOE Joint Genome Institute (JGI-PGF)"/>
            <person name="Walter F."/>
            <person name="Albersmeier A."/>
            <person name="Kalinowski J."/>
            <person name="Ruckert C."/>
        </authorList>
    </citation>
    <scope>NUCLEOTIDE SEQUENCE</scope>
    <source>
        <strain evidence="1">NBRC 110071</strain>
    </source>
</reference>
<comment type="caution">
    <text evidence="1">The sequence shown here is derived from an EMBL/GenBank/DDBJ whole genome shotgun (WGS) entry which is preliminary data.</text>
</comment>
<dbReference type="AlphaFoldDB" id="A0AA37W841"/>
<accession>A0AA37W841</accession>
<evidence type="ECO:0000313" key="1">
    <source>
        <dbReference type="EMBL" id="GLQ31121.1"/>
    </source>
</evidence>
<dbReference type="Proteomes" id="UP001161389">
    <property type="component" value="Unassembled WGS sequence"/>
</dbReference>
<name>A0AA37W841_9GAMM</name>
<dbReference type="RefSeq" id="WP_284380615.1">
    <property type="nucleotide sequence ID" value="NZ_BSNM01000011.1"/>
</dbReference>
<reference evidence="1" key="2">
    <citation type="submission" date="2023-01" db="EMBL/GenBank/DDBJ databases">
        <title>Draft genome sequence of Litoribrevibacter albus strain NBRC 110071.</title>
        <authorList>
            <person name="Sun Q."/>
            <person name="Mori K."/>
        </authorList>
    </citation>
    <scope>NUCLEOTIDE SEQUENCE</scope>
    <source>
        <strain evidence="1">NBRC 110071</strain>
    </source>
</reference>
<sequence length="191" mass="22443">MKLPDFEQFEPFNELRAQMGANELGSFEPFDPHLQLTSLEVERLSALFIDVPFNRLRSLPDDTLAYKNSRVFVFENKSAREEGIGLSIYDYHLAHCKHLKGETKPKFNHSSLVYVSTQFTQALHSMISQRSEVDSFELRPCWECLHTLRLNGFDGEKHRKRIHSEQVWRTFNITDFTQQFAMYPLPEELWG</sequence>
<evidence type="ECO:0000313" key="2">
    <source>
        <dbReference type="Proteomes" id="UP001161389"/>
    </source>
</evidence>
<dbReference type="EMBL" id="BSNM01000011">
    <property type="protein sequence ID" value="GLQ31121.1"/>
    <property type="molecule type" value="Genomic_DNA"/>
</dbReference>
<proteinExistence type="predicted"/>
<protein>
    <submittedName>
        <fullName evidence="1">Uncharacterized protein</fullName>
    </submittedName>
</protein>
<gene>
    <name evidence="1" type="ORF">GCM10007876_16000</name>
</gene>
<organism evidence="1 2">
    <name type="scientific">Litoribrevibacter albus</name>
    <dbReference type="NCBI Taxonomy" id="1473156"/>
    <lineage>
        <taxon>Bacteria</taxon>
        <taxon>Pseudomonadati</taxon>
        <taxon>Pseudomonadota</taxon>
        <taxon>Gammaproteobacteria</taxon>
        <taxon>Oceanospirillales</taxon>
        <taxon>Oceanospirillaceae</taxon>
        <taxon>Litoribrevibacter</taxon>
    </lineage>
</organism>
<keyword evidence="2" id="KW-1185">Reference proteome</keyword>